<dbReference type="SMART" id="SM00456">
    <property type="entry name" value="WW"/>
    <property type="match status" value="1"/>
</dbReference>
<evidence type="ECO:0000259" key="2">
    <source>
        <dbReference type="PROSITE" id="PS50020"/>
    </source>
</evidence>
<dbReference type="InterPro" id="IPR036020">
    <property type="entry name" value="WW_dom_sf"/>
</dbReference>
<feature type="region of interest" description="Disordered" evidence="1">
    <location>
        <begin position="235"/>
        <end position="277"/>
    </location>
</feature>
<dbReference type="OMA" id="FDWHANC"/>
<protein>
    <submittedName>
        <fullName evidence="4">Predicted protein</fullName>
    </submittedName>
</protein>
<dbReference type="PROSITE" id="PS01159">
    <property type="entry name" value="WW_DOMAIN_1"/>
    <property type="match status" value="1"/>
</dbReference>
<organism evidence="5">
    <name type="scientific">Micromonas pusilla (strain CCMP1545)</name>
    <name type="common">Picoplanktonic green alga</name>
    <dbReference type="NCBI Taxonomy" id="564608"/>
    <lineage>
        <taxon>Eukaryota</taxon>
        <taxon>Viridiplantae</taxon>
        <taxon>Chlorophyta</taxon>
        <taxon>Mamiellophyceae</taxon>
        <taxon>Mamiellales</taxon>
        <taxon>Mamiellaceae</taxon>
        <taxon>Micromonas</taxon>
    </lineage>
</organism>
<dbReference type="InterPro" id="IPR002013">
    <property type="entry name" value="SAC_dom"/>
</dbReference>
<accession>C1MUH6</accession>
<sequence length="1369" mass="140633">MPRTSVCATTGALEHARARDVDVFASEPDATRALTSRGLCKTTTRADACLGVVAVGDAVLLLLARKTKVAATLPNGHEVMSVQEARWHRAALRNPARASTREERANVASMTEATMDNLYYYCETFDATRAFAHACRNAASTSVTPTKEPPPPDPEWVWNAWLAKPLNDLCIPRACPALLQGLAESRALIDAVGAPWRVAVFGRRSRAHPGTRYIARGLNADAAPGNEVEMEQIAWREEEEEEEEKGGPETKGNDASASAGGGVIGGETNQNQTPKKTARARWSAYVWRRGSVPIRWGQEIKQSIGDAEITVAADDPYAGTATYFRKLVETSRPPASAVGGDGGGGAAEPASPPFPVTCVNLLRCAPGKPEMVLSEHFHEAVRGVRKGTNPDSRASPPTPSSAALAVVNFDWHGNMKALGEQKTVEGLWSCLRSYMVDAGVSHGVCGRGDGDGGGGDGRRGSGSESRVDRWQLGMLRYNCADSLDRTNLASYFAAIQALIEQCRVVGLDIGGFGAAAARAREAPPPLPPGWESRLDTVTGRTFYIDHNTKTTSWKFPEPEEATAADGSPRSNSPAQPGAEGESDGAASSSGRGDRAAADEDAWTLLRADVDELRARMPPTTLAAMCDIFLANGDLHAGVYTASRAIHTAIFHLLDGSSTSGKNKGERSGSSMASLSNLSISAQRRFLNMTQDATRHAQFEMLLGLNLARHFPSRVGGGASATVRSRPPRAVVTRAPPHAGDAPVAPVNALVGASAAFASTPLWVCPGGVATATLALKLDEAASTPTHALFTSPPATAEHLVPAFVDVLAGPSMRALRPVGVNLAIPRSPPGTPLLFPLISGSGRGGGGGGEFEDAGAWAFRDDATEEQILAERAANDAGGSLARDDDDDDETACAYVSLTFRSDARAAATASVMVLGHVELLGGDSTAAAAAARRRRRANAVSSSAEPDGLDSADAPAEIRAADASDPLGALGGVPGADANGAVAEATYASLALATINAGGGADAAPLLASLLELEVNRVRLVVSSARRDAALTAAGVNPADVDPTAMLRSRRARASLAALANEKAAAKAAAAAAAAAEKRSSLSLASMSSWDGLGRVAGAAAGGVAGAADWMAGVGGAAFMNGGGGTGGHGGGRSDAPVAEGAALAGGARAESSSSSSSLEVVASNEAQKERAREDRLLAQLAAAVEERDAREGRRGSRRGSLDAAAAAAAAAAPGRPSPSADPATHKNPPGGGGGGVAGFRISPPDPFPAAPWKIKVTALVEETETVGGGGNAGLRGGVIGAGFGVGAGGGAGGDFYLTPVNCGAFVVPCVKNRTPLWFEFRVPEEERHKLDGARRLIFESVGGGGGDGEAAAPPPSLAGRVQVYRWS</sequence>
<feature type="compositionally biased region" description="Low complexity" evidence="1">
    <location>
        <begin position="1137"/>
        <end position="1165"/>
    </location>
</feature>
<dbReference type="eggNOG" id="KOG1888">
    <property type="taxonomic scope" value="Eukaryota"/>
</dbReference>
<dbReference type="SUPFAM" id="SSF51045">
    <property type="entry name" value="WW domain"/>
    <property type="match status" value="1"/>
</dbReference>
<evidence type="ECO:0000313" key="4">
    <source>
        <dbReference type="EMBL" id="EEH56627.1"/>
    </source>
</evidence>
<feature type="compositionally biased region" description="Gly residues" evidence="1">
    <location>
        <begin position="445"/>
        <end position="455"/>
    </location>
</feature>
<dbReference type="PROSITE" id="PS50020">
    <property type="entry name" value="WW_DOMAIN_2"/>
    <property type="match status" value="1"/>
</dbReference>
<dbReference type="STRING" id="564608.C1MUH6"/>
<gene>
    <name evidence="4" type="ORF">MICPUCDRAFT_40208</name>
</gene>
<feature type="region of interest" description="Disordered" evidence="1">
    <location>
        <begin position="548"/>
        <end position="597"/>
    </location>
</feature>
<feature type="compositionally biased region" description="Basic and acidic residues" evidence="1">
    <location>
        <begin position="1186"/>
        <end position="1196"/>
    </location>
</feature>
<dbReference type="Gene3D" id="2.20.70.10">
    <property type="match status" value="1"/>
</dbReference>
<keyword evidence="5" id="KW-1185">Reference proteome</keyword>
<dbReference type="KEGG" id="mpp:MICPUCDRAFT_40208"/>
<feature type="compositionally biased region" description="Basic and acidic residues" evidence="1">
    <location>
        <begin position="456"/>
        <end position="465"/>
    </location>
</feature>
<name>C1MUH6_MICPC</name>
<dbReference type="PROSITE" id="PS50275">
    <property type="entry name" value="SAC"/>
    <property type="match status" value="1"/>
</dbReference>
<evidence type="ECO:0000256" key="1">
    <source>
        <dbReference type="SAM" id="MobiDB-lite"/>
    </source>
</evidence>
<dbReference type="Pfam" id="PF02383">
    <property type="entry name" value="Syja_N"/>
    <property type="match status" value="1"/>
</dbReference>
<dbReference type="OrthoDB" id="405996at2759"/>
<dbReference type="Pfam" id="PF00397">
    <property type="entry name" value="WW"/>
    <property type="match status" value="1"/>
</dbReference>
<dbReference type="PANTHER" id="PTHR46817">
    <property type="entry name" value="PHOSPHOINOSITIDE PHOSPHATASE SAC9-RELATED"/>
    <property type="match status" value="1"/>
</dbReference>
<feature type="compositionally biased region" description="Low complexity" evidence="1">
    <location>
        <begin position="1203"/>
        <end position="1224"/>
    </location>
</feature>
<feature type="domain" description="SAC" evidence="3">
    <location>
        <begin position="110"/>
        <end position="507"/>
    </location>
</feature>
<dbReference type="RefSeq" id="XP_003059495.1">
    <property type="nucleotide sequence ID" value="XM_003059449.1"/>
</dbReference>
<dbReference type="GO" id="GO:0016791">
    <property type="term" value="F:phosphatase activity"/>
    <property type="evidence" value="ECO:0007669"/>
    <property type="project" value="InterPro"/>
</dbReference>
<dbReference type="GeneID" id="9684640"/>
<feature type="region of interest" description="Disordered" evidence="1">
    <location>
        <begin position="445"/>
        <end position="465"/>
    </location>
</feature>
<feature type="compositionally biased region" description="Low complexity" evidence="1">
    <location>
        <begin position="577"/>
        <end position="590"/>
    </location>
</feature>
<proteinExistence type="predicted"/>
<dbReference type="Proteomes" id="UP000001876">
    <property type="component" value="Unassembled WGS sequence"/>
</dbReference>
<dbReference type="CDD" id="cd00201">
    <property type="entry name" value="WW"/>
    <property type="match status" value="1"/>
</dbReference>
<evidence type="ECO:0000259" key="3">
    <source>
        <dbReference type="PROSITE" id="PS50275"/>
    </source>
</evidence>
<feature type="region of interest" description="Disordered" evidence="1">
    <location>
        <begin position="1127"/>
        <end position="1173"/>
    </location>
</feature>
<feature type="domain" description="WW" evidence="2">
    <location>
        <begin position="524"/>
        <end position="558"/>
    </location>
</feature>
<dbReference type="EMBL" id="GG663740">
    <property type="protein sequence ID" value="EEH56627.1"/>
    <property type="molecule type" value="Genomic_DNA"/>
</dbReference>
<feature type="region of interest" description="Disordered" evidence="1">
    <location>
        <begin position="1186"/>
        <end position="1244"/>
    </location>
</feature>
<dbReference type="PANTHER" id="PTHR46817:SF1">
    <property type="entry name" value="SAC DOMAIN-CONTAINING PROTEIN"/>
    <property type="match status" value="1"/>
</dbReference>
<dbReference type="InterPro" id="IPR001202">
    <property type="entry name" value="WW_dom"/>
</dbReference>
<reference evidence="4 5" key="1">
    <citation type="journal article" date="2009" name="Science">
        <title>Green evolution and dynamic adaptations revealed by genomes of the marine picoeukaryotes Micromonas.</title>
        <authorList>
            <person name="Worden A.Z."/>
            <person name="Lee J.H."/>
            <person name="Mock T."/>
            <person name="Rouze P."/>
            <person name="Simmons M.P."/>
            <person name="Aerts A.L."/>
            <person name="Allen A.E."/>
            <person name="Cuvelier M.L."/>
            <person name="Derelle E."/>
            <person name="Everett M.V."/>
            <person name="Foulon E."/>
            <person name="Grimwood J."/>
            <person name="Gundlach H."/>
            <person name="Henrissat B."/>
            <person name="Napoli C."/>
            <person name="McDonald S.M."/>
            <person name="Parker M.S."/>
            <person name="Rombauts S."/>
            <person name="Salamov A."/>
            <person name="Von Dassow P."/>
            <person name="Badger J.H."/>
            <person name="Coutinho P.M."/>
            <person name="Demir E."/>
            <person name="Dubchak I."/>
            <person name="Gentemann C."/>
            <person name="Eikrem W."/>
            <person name="Gready J.E."/>
            <person name="John U."/>
            <person name="Lanier W."/>
            <person name="Lindquist E.A."/>
            <person name="Lucas S."/>
            <person name="Mayer K.F."/>
            <person name="Moreau H."/>
            <person name="Not F."/>
            <person name="Otillar R."/>
            <person name="Panaud O."/>
            <person name="Pangilinan J."/>
            <person name="Paulsen I."/>
            <person name="Piegu B."/>
            <person name="Poliakov A."/>
            <person name="Robbens S."/>
            <person name="Schmutz J."/>
            <person name="Toulza E."/>
            <person name="Wyss T."/>
            <person name="Zelensky A."/>
            <person name="Zhou K."/>
            <person name="Armbrust E.V."/>
            <person name="Bhattacharya D."/>
            <person name="Goodenough U.W."/>
            <person name="Van de Peer Y."/>
            <person name="Grigoriev I.V."/>
        </authorList>
    </citation>
    <scope>NUCLEOTIDE SEQUENCE [LARGE SCALE GENOMIC DNA]</scope>
    <source>
        <strain evidence="4 5">CCMP1545</strain>
    </source>
</reference>
<evidence type="ECO:0000313" key="5">
    <source>
        <dbReference type="Proteomes" id="UP000001876"/>
    </source>
</evidence>